<evidence type="ECO:0000256" key="7">
    <source>
        <dbReference type="ARBA" id="ARBA00022840"/>
    </source>
</evidence>
<comment type="subcellular location">
    <subcellularLocation>
        <location evidence="1">Cell membrane</location>
        <topology evidence="1">Multi-pass membrane protein</topology>
    </subcellularLocation>
</comment>
<feature type="transmembrane region" description="Helical" evidence="10">
    <location>
        <begin position="314"/>
        <end position="331"/>
    </location>
</feature>
<feature type="transmembrane region" description="Helical" evidence="10">
    <location>
        <begin position="289"/>
        <end position="308"/>
    </location>
</feature>
<keyword evidence="15" id="KW-1185">Reference proteome</keyword>
<dbReference type="SUPFAM" id="SSF90123">
    <property type="entry name" value="ABC transporter transmembrane region"/>
    <property type="match status" value="1"/>
</dbReference>
<dbReference type="GO" id="GO:0008233">
    <property type="term" value="F:peptidase activity"/>
    <property type="evidence" value="ECO:0007669"/>
    <property type="project" value="InterPro"/>
</dbReference>
<evidence type="ECO:0000256" key="4">
    <source>
        <dbReference type="ARBA" id="ARBA00022692"/>
    </source>
</evidence>
<evidence type="ECO:0000256" key="8">
    <source>
        <dbReference type="ARBA" id="ARBA00022989"/>
    </source>
</evidence>
<accession>A0A420AQV6</accession>
<dbReference type="Proteomes" id="UP000286246">
    <property type="component" value="Unassembled WGS sequence"/>
</dbReference>
<evidence type="ECO:0000256" key="9">
    <source>
        <dbReference type="ARBA" id="ARBA00023136"/>
    </source>
</evidence>
<dbReference type="GO" id="GO:0006508">
    <property type="term" value="P:proteolysis"/>
    <property type="evidence" value="ECO:0007669"/>
    <property type="project" value="InterPro"/>
</dbReference>
<proteinExistence type="predicted"/>
<keyword evidence="8 10" id="KW-1133">Transmembrane helix</keyword>
<dbReference type="PANTHER" id="PTHR43394">
    <property type="entry name" value="ATP-DEPENDENT PERMEASE MDL1, MITOCHONDRIAL"/>
    <property type="match status" value="1"/>
</dbReference>
<reference evidence="14 15" key="1">
    <citation type="submission" date="2018-09" db="EMBL/GenBank/DDBJ databases">
        <title>Genomic Encyclopedia of Type Strains, Phase III (KMG-III): the genomes of soil and plant-associated and newly described type strains.</title>
        <authorList>
            <person name="Whitman W."/>
        </authorList>
    </citation>
    <scope>NUCLEOTIDE SEQUENCE [LARGE SCALE GENOMIC DNA]</scope>
    <source>
        <strain evidence="14 15">CECT 7938</strain>
    </source>
</reference>
<feature type="transmembrane region" description="Helical" evidence="10">
    <location>
        <begin position="173"/>
        <end position="194"/>
    </location>
</feature>
<dbReference type="InterPro" id="IPR027417">
    <property type="entry name" value="P-loop_NTPase"/>
</dbReference>
<dbReference type="GO" id="GO:0005886">
    <property type="term" value="C:plasma membrane"/>
    <property type="evidence" value="ECO:0007669"/>
    <property type="project" value="UniProtKB-SubCell"/>
</dbReference>
<dbReference type="PROSITE" id="PS50929">
    <property type="entry name" value="ABC_TM1F"/>
    <property type="match status" value="1"/>
</dbReference>
<dbReference type="CDD" id="cd02418">
    <property type="entry name" value="Peptidase_C39B"/>
    <property type="match status" value="1"/>
</dbReference>
<dbReference type="GO" id="GO:0005524">
    <property type="term" value="F:ATP binding"/>
    <property type="evidence" value="ECO:0007669"/>
    <property type="project" value="UniProtKB-KW"/>
</dbReference>
<dbReference type="PROSITE" id="PS50990">
    <property type="entry name" value="PEPTIDASE_C39"/>
    <property type="match status" value="1"/>
</dbReference>
<keyword evidence="2" id="KW-0813">Transport</keyword>
<dbReference type="PROSITE" id="PS00211">
    <property type="entry name" value="ABC_TRANSPORTER_1"/>
    <property type="match status" value="1"/>
</dbReference>
<evidence type="ECO:0000256" key="3">
    <source>
        <dbReference type="ARBA" id="ARBA00022475"/>
    </source>
</evidence>
<dbReference type="InterPro" id="IPR003439">
    <property type="entry name" value="ABC_transporter-like_ATP-bd"/>
</dbReference>
<dbReference type="PROSITE" id="PS50893">
    <property type="entry name" value="ABC_TRANSPORTER_2"/>
    <property type="match status" value="1"/>
</dbReference>
<evidence type="ECO:0000256" key="2">
    <source>
        <dbReference type="ARBA" id="ARBA00022448"/>
    </source>
</evidence>
<dbReference type="PANTHER" id="PTHR43394:SF1">
    <property type="entry name" value="ATP-BINDING CASSETTE SUB-FAMILY B MEMBER 10, MITOCHONDRIAL"/>
    <property type="match status" value="1"/>
</dbReference>
<dbReference type="SMART" id="SM00382">
    <property type="entry name" value="AAA"/>
    <property type="match status" value="1"/>
</dbReference>
<dbReference type="GO" id="GO:0016887">
    <property type="term" value="F:ATP hydrolysis activity"/>
    <property type="evidence" value="ECO:0007669"/>
    <property type="project" value="InterPro"/>
</dbReference>
<keyword evidence="7 14" id="KW-0067">ATP-binding</keyword>
<sequence length="734" mass="84464">MKKRIRFIPQHDQMDCGPACLAMVAQIFGRNINLNLLREYCYLTKEGVSLMGIKEASEKIGFDAFAGKICTKDIEKDMLPCILHWNQNHFVLLYKLSKDNFTREIYYHIADPGRGLIKLKTHELEMSWLCDDQKGIALFFEPTPYFFNLGVENANNTSFTALMKYWKPYRRQLVQLMVLLILGSMVALVFPFLAQKLIDDGVATKSISAITLILIAQLAFYLGNIIFEIIRNWITLKVGAKININILSMFIKKILRLPILFFERKTIGDFNQRIQDQDRIELFLTSQSLQTLFSLITFSVFFAVLFYYDVRILIVYSFFTFMSIIWSLYWLKRRILLDFIKFQVKTNNQNTFLELIHGIQEIKINQLEETRRDEWEKGQHELLNINSRILKVSQLQNSGFDFINQLKNILATFLTAYLVINNKMTLGMLLSVSYIIGQMNGPINQLITFFRTFQDAKLSFERLNEVQDLNDEEFGELRKLEYHESSSKLSGIKFENVSFYYEGPNSQPILNNINLNVPSGKVTAIVGSSGSGKSTLLKLLLRFITPTTGDLFYNDENILDISPENLRSNCGVVMQNGHIFSDTIERNIAVGSNDIDRERLCEAIRIANLETFIEELPLRTKTKIGASGNDLSGGQKQRILIARAVYKNPPYLFLDEATSALDANNERTIHDNLNEFFRGRTVVIIAHRLSTVKRADQIVVLNEGNIVEYGAHLELVQKKAEYYNLIKNQLELGN</sequence>
<keyword evidence="5" id="KW-0547">Nucleotide-binding</keyword>
<dbReference type="RefSeq" id="WP_244211793.1">
    <property type="nucleotide sequence ID" value="NZ_RAPY01000004.1"/>
</dbReference>
<dbReference type="InterPro" id="IPR039421">
    <property type="entry name" value="Type_1_exporter"/>
</dbReference>
<evidence type="ECO:0000259" key="13">
    <source>
        <dbReference type="PROSITE" id="PS50990"/>
    </source>
</evidence>
<keyword evidence="6" id="KW-0378">Hydrolase</keyword>
<dbReference type="GO" id="GO:0015421">
    <property type="term" value="F:ABC-type oligopeptide transporter activity"/>
    <property type="evidence" value="ECO:0007669"/>
    <property type="project" value="TreeGrafter"/>
</dbReference>
<dbReference type="EMBL" id="RAPY01000004">
    <property type="protein sequence ID" value="RKE46827.1"/>
    <property type="molecule type" value="Genomic_DNA"/>
</dbReference>
<dbReference type="Gene3D" id="3.90.70.10">
    <property type="entry name" value="Cysteine proteinases"/>
    <property type="match status" value="1"/>
</dbReference>
<dbReference type="Pfam" id="PF00005">
    <property type="entry name" value="ABC_tran"/>
    <property type="match status" value="1"/>
</dbReference>
<evidence type="ECO:0000256" key="6">
    <source>
        <dbReference type="ARBA" id="ARBA00022801"/>
    </source>
</evidence>
<dbReference type="Gene3D" id="3.40.50.300">
    <property type="entry name" value="P-loop containing nucleotide triphosphate hydrolases"/>
    <property type="match status" value="1"/>
</dbReference>
<evidence type="ECO:0000259" key="12">
    <source>
        <dbReference type="PROSITE" id="PS50929"/>
    </source>
</evidence>
<evidence type="ECO:0000313" key="15">
    <source>
        <dbReference type="Proteomes" id="UP000286246"/>
    </source>
</evidence>
<dbReference type="Pfam" id="PF00664">
    <property type="entry name" value="ABC_membrane"/>
    <property type="match status" value="1"/>
</dbReference>
<dbReference type="InterPro" id="IPR017871">
    <property type="entry name" value="ABC_transporter-like_CS"/>
</dbReference>
<evidence type="ECO:0000256" key="1">
    <source>
        <dbReference type="ARBA" id="ARBA00004651"/>
    </source>
</evidence>
<feature type="domain" description="Peptidase C39" evidence="13">
    <location>
        <begin position="10"/>
        <end position="135"/>
    </location>
</feature>
<dbReference type="AlphaFoldDB" id="A0A420AQV6"/>
<gene>
    <name evidence="14" type="ORF">DFQ12_3982</name>
</gene>
<dbReference type="SUPFAM" id="SSF52540">
    <property type="entry name" value="P-loop containing nucleoside triphosphate hydrolases"/>
    <property type="match status" value="1"/>
</dbReference>
<evidence type="ECO:0000256" key="5">
    <source>
        <dbReference type="ARBA" id="ARBA00022741"/>
    </source>
</evidence>
<feature type="domain" description="ABC transmembrane type-1" evidence="12">
    <location>
        <begin position="176"/>
        <end position="455"/>
    </location>
</feature>
<dbReference type="CDD" id="cd18571">
    <property type="entry name" value="ABC_6TM_peptidase_like"/>
    <property type="match status" value="1"/>
</dbReference>
<evidence type="ECO:0000259" key="11">
    <source>
        <dbReference type="PROSITE" id="PS50893"/>
    </source>
</evidence>
<dbReference type="Pfam" id="PF03412">
    <property type="entry name" value="Peptidase_C39"/>
    <property type="match status" value="1"/>
</dbReference>
<organism evidence="14 15">
    <name type="scientific">Sphingobacterium detergens</name>
    <dbReference type="NCBI Taxonomy" id="1145106"/>
    <lineage>
        <taxon>Bacteria</taxon>
        <taxon>Pseudomonadati</taxon>
        <taxon>Bacteroidota</taxon>
        <taxon>Sphingobacteriia</taxon>
        <taxon>Sphingobacteriales</taxon>
        <taxon>Sphingobacteriaceae</taxon>
        <taxon>Sphingobacterium</taxon>
    </lineage>
</organism>
<dbReference type="InterPro" id="IPR036640">
    <property type="entry name" value="ABC1_TM_sf"/>
</dbReference>
<evidence type="ECO:0000313" key="14">
    <source>
        <dbReference type="EMBL" id="RKE46827.1"/>
    </source>
</evidence>
<dbReference type="FunFam" id="3.40.50.300:FF:000299">
    <property type="entry name" value="ABC transporter ATP-binding protein/permease"/>
    <property type="match status" value="1"/>
</dbReference>
<feature type="domain" description="ABC transporter" evidence="11">
    <location>
        <begin position="492"/>
        <end position="728"/>
    </location>
</feature>
<keyword evidence="4 10" id="KW-0812">Transmembrane</keyword>
<dbReference type="Gene3D" id="1.20.1560.10">
    <property type="entry name" value="ABC transporter type 1, transmembrane domain"/>
    <property type="match status" value="1"/>
</dbReference>
<dbReference type="InterPro" id="IPR011527">
    <property type="entry name" value="ABC1_TM_dom"/>
</dbReference>
<name>A0A420AQV6_SPHD1</name>
<dbReference type="InterPro" id="IPR005074">
    <property type="entry name" value="Peptidase_C39"/>
</dbReference>
<protein>
    <submittedName>
        <fullName evidence="14">ATP-binding cassette subfamily B protein</fullName>
    </submittedName>
</protein>
<dbReference type="InterPro" id="IPR003593">
    <property type="entry name" value="AAA+_ATPase"/>
</dbReference>
<evidence type="ECO:0000256" key="10">
    <source>
        <dbReference type="SAM" id="Phobius"/>
    </source>
</evidence>
<feature type="transmembrane region" description="Helical" evidence="10">
    <location>
        <begin position="206"/>
        <end position="227"/>
    </location>
</feature>
<keyword evidence="3" id="KW-1003">Cell membrane</keyword>
<keyword evidence="9 10" id="KW-0472">Membrane</keyword>
<comment type="caution">
    <text evidence="14">The sequence shown here is derived from an EMBL/GenBank/DDBJ whole genome shotgun (WGS) entry which is preliminary data.</text>
</comment>